<evidence type="ECO:0000313" key="2">
    <source>
        <dbReference type="EMBL" id="OGE40123.1"/>
    </source>
</evidence>
<name>A0A1F5KGQ4_9BACT</name>
<evidence type="ECO:0000313" key="3">
    <source>
        <dbReference type="Proteomes" id="UP000177328"/>
    </source>
</evidence>
<organism evidence="2 3">
    <name type="scientific">Candidatus Daviesbacteria bacterium RIFCSPHIGHO2_02_FULL_43_12</name>
    <dbReference type="NCBI Taxonomy" id="1797776"/>
    <lineage>
        <taxon>Bacteria</taxon>
        <taxon>Candidatus Daviesiibacteriota</taxon>
    </lineage>
</organism>
<dbReference type="AlphaFoldDB" id="A0A1F5KGQ4"/>
<dbReference type="Pfam" id="PF05257">
    <property type="entry name" value="CHAP"/>
    <property type="match status" value="1"/>
</dbReference>
<comment type="caution">
    <text evidence="2">The sequence shown here is derived from an EMBL/GenBank/DDBJ whole genome shotgun (WGS) entry which is preliminary data.</text>
</comment>
<protein>
    <recommendedName>
        <fullName evidence="1">Peptidase C51 domain-containing protein</fullName>
    </recommendedName>
</protein>
<feature type="domain" description="Peptidase C51" evidence="1">
    <location>
        <begin position="103"/>
        <end position="181"/>
    </location>
</feature>
<accession>A0A1F5KGQ4</accession>
<evidence type="ECO:0000259" key="1">
    <source>
        <dbReference type="Pfam" id="PF05257"/>
    </source>
</evidence>
<dbReference type="Gene3D" id="3.90.1720.10">
    <property type="entry name" value="endopeptidase domain like (from Nostoc punctiforme)"/>
    <property type="match status" value="1"/>
</dbReference>
<dbReference type="Proteomes" id="UP000177328">
    <property type="component" value="Unassembled WGS sequence"/>
</dbReference>
<dbReference type="InterPro" id="IPR007921">
    <property type="entry name" value="CHAP_dom"/>
</dbReference>
<sequence>MVLLRTTNYQPRTIYAANASSQWVTKVGAPTGPAPVSGVTGELTQKASQVYTGFIQCSKGSTYGNAFSPACFSTFLTGQGYDEKVRATFETRRRGALYDECVQCLGFVSLSATLQTGQAGFAGEGFGSAAQIYNKDSFTTGGKTYSPVATKNVQPGDIAVAISGEGIGDAGHISIVKEVKGLAESKSRFTAFESNFPTRCVVNNAAEHNISFYKFWRGS</sequence>
<dbReference type="EMBL" id="MFDD01000014">
    <property type="protein sequence ID" value="OGE40123.1"/>
    <property type="molecule type" value="Genomic_DNA"/>
</dbReference>
<reference evidence="2 3" key="1">
    <citation type="journal article" date="2016" name="Nat. Commun.">
        <title>Thousands of microbial genomes shed light on interconnected biogeochemical processes in an aquifer system.</title>
        <authorList>
            <person name="Anantharaman K."/>
            <person name="Brown C.T."/>
            <person name="Hug L.A."/>
            <person name="Sharon I."/>
            <person name="Castelle C.J."/>
            <person name="Probst A.J."/>
            <person name="Thomas B.C."/>
            <person name="Singh A."/>
            <person name="Wilkins M.J."/>
            <person name="Karaoz U."/>
            <person name="Brodie E.L."/>
            <person name="Williams K.H."/>
            <person name="Hubbard S.S."/>
            <person name="Banfield J.F."/>
        </authorList>
    </citation>
    <scope>NUCLEOTIDE SEQUENCE [LARGE SCALE GENOMIC DNA]</scope>
</reference>
<gene>
    <name evidence="2" type="ORF">A3D25_04955</name>
</gene>
<proteinExistence type="predicted"/>